<organism evidence="2 3">
    <name type="scientific">Azorhizobium caulinodans (strain ATCC 43989 / DSM 5975 / JCM 20966 / LMG 6465 / NBRC 14845 / NCIMB 13405 / ORS 571)</name>
    <dbReference type="NCBI Taxonomy" id="438753"/>
    <lineage>
        <taxon>Bacteria</taxon>
        <taxon>Pseudomonadati</taxon>
        <taxon>Pseudomonadota</taxon>
        <taxon>Alphaproteobacteria</taxon>
        <taxon>Hyphomicrobiales</taxon>
        <taxon>Xanthobacteraceae</taxon>
        <taxon>Azorhizobium</taxon>
    </lineage>
</organism>
<evidence type="ECO:0000313" key="3">
    <source>
        <dbReference type="Proteomes" id="UP000000270"/>
    </source>
</evidence>
<sequence length="169" mass="18276">MAEPSGREERRAAMTASAGGLSRGHAQVQARQQASSSHLEAASPASERSAPAVIRPEDDDQSRPSESSALPMARHYRWLSLGMGEQALPCSFDDLLRHRADRQPMDLAARLLFRDFASLHRLTTLSGGFSAKIQFALSVLVHEACPFLSLSDGSNQTTELMAWASEIGG</sequence>
<reference evidence="3" key="2">
    <citation type="submission" date="2007-04" db="EMBL/GenBank/DDBJ databases">
        <title>Complete genome sequence of the nitrogen-fixing bacterium Azorhizobium caulinodans ORS571.</title>
        <authorList>
            <person name="Lee K.B."/>
            <person name="Backer P.D."/>
            <person name="Aono T."/>
            <person name="Liu C.T."/>
            <person name="Suzuki S."/>
            <person name="Suzuki T."/>
            <person name="Kaneko T."/>
            <person name="Yamada M."/>
            <person name="Tabata S."/>
            <person name="Kupfer D.M."/>
            <person name="Najar F.Z."/>
            <person name="Wiley G.B."/>
            <person name="Roe B."/>
            <person name="Binnewies T."/>
            <person name="Ussery D."/>
            <person name="Vereecke D."/>
            <person name="Gevers D."/>
            <person name="Holsters M."/>
            <person name="Oyaizu H."/>
        </authorList>
    </citation>
    <scope>NUCLEOTIDE SEQUENCE [LARGE SCALE GENOMIC DNA]</scope>
    <source>
        <strain evidence="3">ATCC 43989 / DSM 5975 / JCM 20966 / LMG 6465 / NBRC 14845 / NCIMB 13405 / ORS 571</strain>
    </source>
</reference>
<evidence type="ECO:0000313" key="2">
    <source>
        <dbReference type="EMBL" id="BAF86830.1"/>
    </source>
</evidence>
<feature type="compositionally biased region" description="Low complexity" evidence="1">
    <location>
        <begin position="26"/>
        <end position="52"/>
    </location>
</feature>
<dbReference type="EMBL" id="AP009384">
    <property type="protein sequence ID" value="BAF86830.1"/>
    <property type="molecule type" value="Genomic_DNA"/>
</dbReference>
<feature type="compositionally biased region" description="Basic and acidic residues" evidence="1">
    <location>
        <begin position="1"/>
        <end position="12"/>
    </location>
</feature>
<feature type="region of interest" description="Disordered" evidence="1">
    <location>
        <begin position="1"/>
        <end position="69"/>
    </location>
</feature>
<proteinExistence type="predicted"/>
<protein>
    <submittedName>
        <fullName evidence="2">Uncharacterized protein</fullName>
    </submittedName>
</protein>
<dbReference type="AlphaFoldDB" id="A8HTG0"/>
<reference evidence="2 3" key="1">
    <citation type="journal article" date="2007" name="Appl. Environ. Microbiol.">
        <title>Rhizobial factors required for stem nodule maturation and maintenance in Sesbania rostrata-Azorhizobium caulinodans ORS571 symbiosis.</title>
        <authorList>
            <person name="Suzuki S."/>
            <person name="Aono T."/>
            <person name="Lee KB."/>
            <person name="Suzuki T."/>
            <person name="Liu CT."/>
            <person name="Miwa H."/>
            <person name="Wakao S."/>
            <person name="Iki T."/>
            <person name="Oyaizu H."/>
        </authorList>
    </citation>
    <scope>NUCLEOTIDE SEQUENCE [LARGE SCALE GENOMIC DNA]</scope>
    <source>
        <strain evidence="3">ATCC 43989 / DSM 5975 / JCM 20966 / LMG 6465 / NBRC 14845 / NCIMB 13405 / ORS 571</strain>
    </source>
</reference>
<reference evidence="2 3" key="6">
    <citation type="journal article" date="2011" name="Appl. Environ. Microbiol.">
        <title>Involvement of the azorhizobial chromosome partition gene (parA) in the onset of bacteroid differentiation during Sesbania rostrata stem nodule development.</title>
        <authorList>
            <person name="Liu CT."/>
            <person name="Lee KB."/>
            <person name="Wang YS."/>
            <person name="Peng MH."/>
            <person name="Lee KT."/>
            <person name="Suzuki S."/>
            <person name="Suzuki T."/>
            <person name="Oyaizu H."/>
        </authorList>
    </citation>
    <scope>NUCLEOTIDE SEQUENCE [LARGE SCALE GENOMIC DNA]</scope>
    <source>
        <strain evidence="3">ATCC 43989 / DSM 5975 / JCM 20966 / LMG 6465 / NBRC 14845 / NCIMB 13405 / ORS 571</strain>
    </source>
</reference>
<keyword evidence="3" id="KW-1185">Reference proteome</keyword>
<accession>A8HTG0</accession>
<dbReference type="KEGG" id="azc:AZC_0832"/>
<gene>
    <name evidence="2" type="ordered locus">AZC_0832</name>
</gene>
<dbReference type="Proteomes" id="UP000000270">
    <property type="component" value="Chromosome"/>
</dbReference>
<reference evidence="2 3" key="3">
    <citation type="journal article" date="2008" name="BMC Genomics">
        <title>The genome of the versatile nitrogen fixer Azorhizobium caulinodans ORS571.</title>
        <authorList>
            <person name="Lee KB."/>
            <person name="Backer P.D."/>
            <person name="Aono T."/>
            <person name="Liu CT."/>
            <person name="Suzuki S."/>
            <person name="Suzuki T."/>
            <person name="Kaneko T."/>
            <person name="Yamada M."/>
            <person name="Tabata S."/>
            <person name="Kupfer D.M."/>
            <person name="Najar F.Z."/>
            <person name="Wiley G.B."/>
            <person name="Roe B."/>
            <person name="Binnewies T.T."/>
            <person name="Ussery D.W."/>
            <person name="D'Haeze W."/>
            <person name="Herder J.D."/>
            <person name="Gevers D."/>
            <person name="Vereecke D."/>
            <person name="Holsters M."/>
            <person name="Oyaizu H."/>
        </authorList>
    </citation>
    <scope>NUCLEOTIDE SEQUENCE [LARGE SCALE GENOMIC DNA]</scope>
    <source>
        <strain evidence="3">ATCC 43989 / DSM 5975 / JCM 20966 / LMG 6465 / NBRC 14845 / NCIMB 13405 / ORS 571</strain>
    </source>
</reference>
<name>A8HTG0_AZOC5</name>
<evidence type="ECO:0000256" key="1">
    <source>
        <dbReference type="SAM" id="MobiDB-lite"/>
    </source>
</evidence>
<reference evidence="2 3" key="4">
    <citation type="journal article" date="2009" name="Appl. Environ. Microbiol.">
        <title>Comparative genome-wide transcriptional profiling of Azorhizobium caulinodans ORS571 grown under free-living and symbiotic conditions.</title>
        <authorList>
            <person name="Tsukada S."/>
            <person name="Aono T."/>
            <person name="Akiba N."/>
            <person name="Lee KB."/>
            <person name="Liu CT."/>
            <person name="Toyazaki H."/>
            <person name="Oyaizu H."/>
        </authorList>
    </citation>
    <scope>NUCLEOTIDE SEQUENCE [LARGE SCALE GENOMIC DNA]</scope>
    <source>
        <strain evidence="3">ATCC 43989 / DSM 5975 / JCM 20966 / LMG 6465 / NBRC 14845 / NCIMB 13405 / ORS 571</strain>
    </source>
</reference>
<dbReference type="HOGENOM" id="CLU_1575312_0_0_5"/>
<dbReference type="STRING" id="438753.AZC_0832"/>
<dbReference type="RefSeq" id="WP_012169363.1">
    <property type="nucleotide sequence ID" value="NC_009937.1"/>
</dbReference>
<reference evidence="2 3" key="5">
    <citation type="journal article" date="2010" name="Appl. Environ. Microbiol.">
        <title>phrR-like gene praR of Azorhizobium caulinodans ORS571 is essential for symbiosis with Sesbania rostrata and is involved in expression of reb genes.</title>
        <authorList>
            <person name="Akiba N."/>
            <person name="Aono T."/>
            <person name="Toyazaki H."/>
            <person name="Sato S."/>
            <person name="Oyaizu H."/>
        </authorList>
    </citation>
    <scope>NUCLEOTIDE SEQUENCE [LARGE SCALE GENOMIC DNA]</scope>
    <source>
        <strain evidence="3">ATCC 43989 / DSM 5975 / JCM 20966 / LMG 6465 / NBRC 14845 / NCIMB 13405 / ORS 571</strain>
    </source>
</reference>